<keyword evidence="5" id="KW-0472">Membrane</keyword>
<feature type="repeat" description="TPR" evidence="4">
    <location>
        <begin position="97"/>
        <end position="130"/>
    </location>
</feature>
<dbReference type="Pfam" id="PF23892">
    <property type="entry name" value="Ig_CycH"/>
    <property type="match status" value="1"/>
</dbReference>
<dbReference type="GO" id="GO:0005886">
    <property type="term" value="C:plasma membrane"/>
    <property type="evidence" value="ECO:0007669"/>
    <property type="project" value="TreeGrafter"/>
</dbReference>
<dbReference type="InterPro" id="IPR056413">
    <property type="entry name" value="TPR_CcmH_CycH"/>
</dbReference>
<keyword evidence="2" id="KW-0201">Cytochrome c-type biogenesis</keyword>
<dbReference type="GO" id="GO:0017004">
    <property type="term" value="P:cytochrome complex assembly"/>
    <property type="evidence" value="ECO:0007669"/>
    <property type="project" value="UniProtKB-KW"/>
</dbReference>
<evidence type="ECO:0000256" key="1">
    <source>
        <dbReference type="ARBA" id="ARBA00022737"/>
    </source>
</evidence>
<dbReference type="PANTHER" id="PTHR47870:SF1">
    <property type="entry name" value="CYTOCHROME C-TYPE BIOGENESIS PROTEIN CCMH"/>
    <property type="match status" value="1"/>
</dbReference>
<evidence type="ECO:0000256" key="2">
    <source>
        <dbReference type="ARBA" id="ARBA00022748"/>
    </source>
</evidence>
<evidence type="ECO:0000259" key="6">
    <source>
        <dbReference type="Pfam" id="PF23892"/>
    </source>
</evidence>
<dbReference type="InterPro" id="IPR056412">
    <property type="entry name" value="Ig_CycH"/>
</dbReference>
<reference evidence="8 9" key="1">
    <citation type="submission" date="2020-08" db="EMBL/GenBank/DDBJ databases">
        <title>Genomic Encyclopedia of Type Strains, Phase IV (KMG-IV): sequencing the most valuable type-strain genomes for metagenomic binning, comparative biology and taxonomic classification.</title>
        <authorList>
            <person name="Goeker M."/>
        </authorList>
    </citation>
    <scope>NUCLEOTIDE SEQUENCE [LARGE SCALE GENOMIC DNA]</scope>
    <source>
        <strain evidence="8 9">DSM 26723</strain>
    </source>
</reference>
<dbReference type="Gene3D" id="1.25.40.10">
    <property type="entry name" value="Tetratricopeptide repeat domain"/>
    <property type="match status" value="1"/>
</dbReference>
<evidence type="ECO:0000256" key="5">
    <source>
        <dbReference type="SAM" id="Phobius"/>
    </source>
</evidence>
<evidence type="ECO:0000313" key="9">
    <source>
        <dbReference type="Proteomes" id="UP000588068"/>
    </source>
</evidence>
<gene>
    <name evidence="8" type="ORF">HNQ60_001008</name>
</gene>
<dbReference type="PANTHER" id="PTHR47870">
    <property type="entry name" value="CYTOCHROME C-TYPE BIOGENESIS PROTEIN CCMH"/>
    <property type="match status" value="1"/>
</dbReference>
<dbReference type="InterPro" id="IPR051263">
    <property type="entry name" value="C-type_cytochrome_biogenesis"/>
</dbReference>
<dbReference type="Pfam" id="PF23914">
    <property type="entry name" value="TPR_CcmH_CycH"/>
    <property type="match status" value="1"/>
</dbReference>
<evidence type="ECO:0000259" key="7">
    <source>
        <dbReference type="Pfam" id="PF23914"/>
    </source>
</evidence>
<keyword evidence="5" id="KW-1133">Transmembrane helix</keyword>
<keyword evidence="9" id="KW-1185">Reference proteome</keyword>
<dbReference type="AlphaFoldDB" id="A0A841HJ26"/>
<sequence length="353" mass="37693">MTAFYIVCGILLLAVLVWVTLPLWRPQPAVDKVATQRERRVSSAIVVLAVAGLATAMYGHLSNWDWNAVETAAQESANVDEMLGRLEAKLAANPEDVQGWLLLGRSYTTLQRFGRAVDAYQQAYTLTNGENIEAVIGLGEALALMDQGSLSGRAGELIDAALRKAPNNPKALWYGSIAALQAGDLKLGRDRLQALLAQTPPPELRTVLERQIQALNEQMGAPAEGGSSASAAAPVADHARVIRVAVSIAPSVQQQLKGSTPLFIVARDPEAGGPPLAVERHSSTAVPLTVELSEADAMMPTRTIATVPRVRVVARLSLSGAPQERSGDFYGEADYDFSKDTGTLQIVIDRTVP</sequence>
<dbReference type="EMBL" id="JACHHZ010000001">
    <property type="protein sequence ID" value="MBB6092162.1"/>
    <property type="molecule type" value="Genomic_DNA"/>
</dbReference>
<accession>A0A841HJ26</accession>
<evidence type="ECO:0000256" key="4">
    <source>
        <dbReference type="PROSITE-ProRule" id="PRU00339"/>
    </source>
</evidence>
<evidence type="ECO:0000313" key="8">
    <source>
        <dbReference type="EMBL" id="MBB6092162.1"/>
    </source>
</evidence>
<organism evidence="8 9">
    <name type="scientific">Povalibacter uvarum</name>
    <dbReference type="NCBI Taxonomy" id="732238"/>
    <lineage>
        <taxon>Bacteria</taxon>
        <taxon>Pseudomonadati</taxon>
        <taxon>Pseudomonadota</taxon>
        <taxon>Gammaproteobacteria</taxon>
        <taxon>Steroidobacterales</taxon>
        <taxon>Steroidobacteraceae</taxon>
        <taxon>Povalibacter</taxon>
    </lineage>
</organism>
<proteinExistence type="predicted"/>
<keyword evidence="3 4" id="KW-0802">TPR repeat</keyword>
<dbReference type="InterPro" id="IPR019734">
    <property type="entry name" value="TPR_rpt"/>
</dbReference>
<dbReference type="PROSITE" id="PS50005">
    <property type="entry name" value="TPR"/>
    <property type="match status" value="1"/>
</dbReference>
<dbReference type="InterPro" id="IPR011990">
    <property type="entry name" value="TPR-like_helical_dom_sf"/>
</dbReference>
<feature type="domain" description="Cytochrome c-type biogenesis protein H TPR" evidence="7">
    <location>
        <begin position="86"/>
        <end position="201"/>
    </location>
</feature>
<feature type="domain" description="Cytochrome c-type biogenesis protein H Ig-like" evidence="6">
    <location>
        <begin position="242"/>
        <end position="349"/>
    </location>
</feature>
<keyword evidence="5" id="KW-0812">Transmembrane</keyword>
<dbReference type="Proteomes" id="UP000588068">
    <property type="component" value="Unassembled WGS sequence"/>
</dbReference>
<dbReference type="RefSeq" id="WP_184329907.1">
    <property type="nucleotide sequence ID" value="NZ_JACHHZ010000001.1"/>
</dbReference>
<evidence type="ECO:0000256" key="3">
    <source>
        <dbReference type="ARBA" id="ARBA00022803"/>
    </source>
</evidence>
<feature type="transmembrane region" description="Helical" evidence="5">
    <location>
        <begin position="6"/>
        <end position="24"/>
    </location>
</feature>
<comment type="caution">
    <text evidence="8">The sequence shown here is derived from an EMBL/GenBank/DDBJ whole genome shotgun (WGS) entry which is preliminary data.</text>
</comment>
<dbReference type="SUPFAM" id="SSF48452">
    <property type="entry name" value="TPR-like"/>
    <property type="match status" value="1"/>
</dbReference>
<protein>
    <submittedName>
        <fullName evidence="8">Cytochrome c-type biogenesis protein CcmH</fullName>
    </submittedName>
</protein>
<name>A0A841HJ26_9GAMM</name>
<keyword evidence="1" id="KW-0677">Repeat</keyword>